<protein>
    <submittedName>
        <fullName evidence="2">Uncharacterized protein</fullName>
    </submittedName>
</protein>
<name>A0A915CF76_PARUN</name>
<dbReference type="WBParaSite" id="PgR142_g011_t01">
    <property type="protein sequence ID" value="PgR142_g011_t01"/>
    <property type="gene ID" value="PgR142_g011"/>
</dbReference>
<evidence type="ECO:0000313" key="1">
    <source>
        <dbReference type="Proteomes" id="UP000887569"/>
    </source>
</evidence>
<accession>A0A915CF76</accession>
<proteinExistence type="predicted"/>
<dbReference type="Proteomes" id="UP000887569">
    <property type="component" value="Unplaced"/>
</dbReference>
<sequence>RLRLGNEVLLQFTHESSFFGVRLKSTVPQLGARVDPLEVDLLVRKTLRLNNQRFAQSYSSFFGVRLKATVPQLGARVDPLEVDLLVRKTLRLNNQRFAQSYRSLFRANAAATDHHEVL</sequence>
<reference evidence="2" key="1">
    <citation type="submission" date="2022-11" db="UniProtKB">
        <authorList>
            <consortium name="WormBaseParasite"/>
        </authorList>
    </citation>
    <scope>IDENTIFICATION</scope>
</reference>
<dbReference type="AlphaFoldDB" id="A0A915CF76"/>
<evidence type="ECO:0000313" key="2">
    <source>
        <dbReference type="WBParaSite" id="PgR142_g011_t01"/>
    </source>
</evidence>
<keyword evidence="1" id="KW-1185">Reference proteome</keyword>
<organism evidence="1 2">
    <name type="scientific">Parascaris univalens</name>
    <name type="common">Nematode worm</name>
    <dbReference type="NCBI Taxonomy" id="6257"/>
    <lineage>
        <taxon>Eukaryota</taxon>
        <taxon>Metazoa</taxon>
        <taxon>Ecdysozoa</taxon>
        <taxon>Nematoda</taxon>
        <taxon>Chromadorea</taxon>
        <taxon>Rhabditida</taxon>
        <taxon>Spirurina</taxon>
        <taxon>Ascaridomorpha</taxon>
        <taxon>Ascaridoidea</taxon>
        <taxon>Ascarididae</taxon>
        <taxon>Parascaris</taxon>
    </lineage>
</organism>